<accession>A0A437MFE1</accession>
<dbReference type="AlphaFoldDB" id="A0A437MFE1"/>
<evidence type="ECO:0000313" key="1">
    <source>
        <dbReference type="EMBL" id="RVT96374.1"/>
    </source>
</evidence>
<name>A0A437MFE1_9PROT</name>
<evidence type="ECO:0008006" key="3">
    <source>
        <dbReference type="Google" id="ProtNLM"/>
    </source>
</evidence>
<dbReference type="RefSeq" id="WP_127788307.1">
    <property type="nucleotide sequence ID" value="NZ_SACL01000004.1"/>
</dbReference>
<dbReference type="OrthoDB" id="5705783at2"/>
<gene>
    <name evidence="1" type="ORF">EOD42_14815</name>
</gene>
<proteinExistence type="predicted"/>
<comment type="caution">
    <text evidence="1">The sequence shown here is derived from an EMBL/GenBank/DDBJ whole genome shotgun (WGS) entry which is preliminary data.</text>
</comment>
<sequence>MSEAPVFLDIEASGITGGSFPIEIGWAQPVQAEGGWALALRSILIRPIQPWLDEPLRWDRAAEPVHGLTREVLLQEGLPPDEACDVLDGALAGLEVASDTGANGWDADWLYILYEAAGRSPRGWFLGEPKSGGLVARRLRAAGLDPMTVRPAMARWRPAHSHAAAEDAGAFAWEWAMAELLAAGGATGLTSENLPELIPAPIWPRPLAGGYRRREG</sequence>
<evidence type="ECO:0000313" key="2">
    <source>
        <dbReference type="Proteomes" id="UP000282957"/>
    </source>
</evidence>
<protein>
    <recommendedName>
        <fullName evidence="3">Exonuclease domain-containing protein</fullName>
    </recommendedName>
</protein>
<dbReference type="Proteomes" id="UP000282957">
    <property type="component" value="Unassembled WGS sequence"/>
</dbReference>
<dbReference type="EMBL" id="SACL01000004">
    <property type="protein sequence ID" value="RVT96374.1"/>
    <property type="molecule type" value="Genomic_DNA"/>
</dbReference>
<reference evidence="1 2" key="1">
    <citation type="submission" date="2019-01" db="EMBL/GenBank/DDBJ databases">
        <authorList>
            <person name="Chen W.-M."/>
        </authorList>
    </citation>
    <scope>NUCLEOTIDE SEQUENCE [LARGE SCALE GENOMIC DNA]</scope>
    <source>
        <strain evidence="1 2">CCP-6</strain>
    </source>
</reference>
<organism evidence="1 2">
    <name type="scientific">Rhodovarius crocodyli</name>
    <dbReference type="NCBI Taxonomy" id="1979269"/>
    <lineage>
        <taxon>Bacteria</taxon>
        <taxon>Pseudomonadati</taxon>
        <taxon>Pseudomonadota</taxon>
        <taxon>Alphaproteobacteria</taxon>
        <taxon>Acetobacterales</taxon>
        <taxon>Roseomonadaceae</taxon>
        <taxon>Rhodovarius</taxon>
    </lineage>
</organism>
<keyword evidence="2" id="KW-1185">Reference proteome</keyword>